<name>A0A1I5VC28_9RHOB</name>
<dbReference type="EMBL" id="FOXA01000029">
    <property type="protein sequence ID" value="SFQ04907.1"/>
    <property type="molecule type" value="Genomic_DNA"/>
</dbReference>
<feature type="region of interest" description="Disordered" evidence="1">
    <location>
        <begin position="143"/>
        <end position="197"/>
    </location>
</feature>
<proteinExistence type="predicted"/>
<evidence type="ECO:0008006" key="4">
    <source>
        <dbReference type="Google" id="ProtNLM"/>
    </source>
</evidence>
<organism evidence="2 3">
    <name type="scientific">Tranquillimonas alkanivorans</name>
    <dbReference type="NCBI Taxonomy" id="441119"/>
    <lineage>
        <taxon>Bacteria</taxon>
        <taxon>Pseudomonadati</taxon>
        <taxon>Pseudomonadota</taxon>
        <taxon>Alphaproteobacteria</taxon>
        <taxon>Rhodobacterales</taxon>
        <taxon>Roseobacteraceae</taxon>
        <taxon>Tranquillimonas</taxon>
    </lineage>
</organism>
<gene>
    <name evidence="2" type="ORF">SAMN04488047_1299</name>
</gene>
<evidence type="ECO:0000313" key="2">
    <source>
        <dbReference type="EMBL" id="SFQ04907.1"/>
    </source>
</evidence>
<evidence type="ECO:0000256" key="1">
    <source>
        <dbReference type="SAM" id="MobiDB-lite"/>
    </source>
</evidence>
<sequence length="197" mass="21777">MTDTAITAISLPSWARSARPGMIVRFAFPYTERRRCKVRPCLLVHVDAASGEAVVAYGTSRLWGPEPSQHAVRLDRQEEWEAAGLNEPTRFQCDRRIRVSLADRRFRSGPDGKPPLMGELPSFLVRRACQIYASLPAVPLSEEAEGIHPGPQTVKRQSRLFARPGRRDKTSKTTRSASGNARLGQSGGSKKTLTIVP</sequence>
<keyword evidence="3" id="KW-1185">Reference proteome</keyword>
<feature type="compositionally biased region" description="Polar residues" evidence="1">
    <location>
        <begin position="188"/>
        <end position="197"/>
    </location>
</feature>
<dbReference type="AlphaFoldDB" id="A0A1I5VC28"/>
<evidence type="ECO:0000313" key="3">
    <source>
        <dbReference type="Proteomes" id="UP000199356"/>
    </source>
</evidence>
<accession>A0A1I5VC28</accession>
<protein>
    <recommendedName>
        <fullName evidence="4">PemK-like, MazF-like toxin of type II toxin-antitoxin system</fullName>
    </recommendedName>
</protein>
<dbReference type="Proteomes" id="UP000199356">
    <property type="component" value="Unassembled WGS sequence"/>
</dbReference>
<reference evidence="2 3" key="1">
    <citation type="submission" date="2016-10" db="EMBL/GenBank/DDBJ databases">
        <authorList>
            <person name="de Groot N.N."/>
        </authorList>
    </citation>
    <scope>NUCLEOTIDE SEQUENCE [LARGE SCALE GENOMIC DNA]</scope>
    <source>
        <strain evidence="2 3">DSM 19547</strain>
    </source>
</reference>